<dbReference type="Proteomes" id="UP000324222">
    <property type="component" value="Unassembled WGS sequence"/>
</dbReference>
<name>A0A5B7GD68_PORTR</name>
<accession>A0A5B7GD68</accession>
<keyword evidence="2" id="KW-1185">Reference proteome</keyword>
<dbReference type="AlphaFoldDB" id="A0A5B7GD68"/>
<comment type="caution">
    <text evidence="1">The sequence shown here is derived from an EMBL/GenBank/DDBJ whole genome shotgun (WGS) entry which is preliminary data.</text>
</comment>
<sequence>MRTDAQILQGVESNVSYYTIFPLKSPLVLNLFSIRTCFHIHSAYYLVIFYSYRNSCGDLSSKDFDH</sequence>
<reference evidence="1 2" key="1">
    <citation type="submission" date="2019-05" db="EMBL/GenBank/DDBJ databases">
        <title>Another draft genome of Portunus trituberculatus and its Hox gene families provides insights of decapod evolution.</title>
        <authorList>
            <person name="Jeong J.-H."/>
            <person name="Song I."/>
            <person name="Kim S."/>
            <person name="Choi T."/>
            <person name="Kim D."/>
            <person name="Ryu S."/>
            <person name="Kim W."/>
        </authorList>
    </citation>
    <scope>NUCLEOTIDE SEQUENCE [LARGE SCALE GENOMIC DNA]</scope>
    <source>
        <tissue evidence="1">Muscle</tissue>
    </source>
</reference>
<proteinExistence type="predicted"/>
<gene>
    <name evidence="1" type="ORF">E2C01_050848</name>
</gene>
<protein>
    <submittedName>
        <fullName evidence="1">Uncharacterized protein</fullName>
    </submittedName>
</protein>
<dbReference type="EMBL" id="VSRR010014325">
    <property type="protein sequence ID" value="MPC56882.1"/>
    <property type="molecule type" value="Genomic_DNA"/>
</dbReference>
<evidence type="ECO:0000313" key="1">
    <source>
        <dbReference type="EMBL" id="MPC56882.1"/>
    </source>
</evidence>
<organism evidence="1 2">
    <name type="scientific">Portunus trituberculatus</name>
    <name type="common">Swimming crab</name>
    <name type="synonym">Neptunus trituberculatus</name>
    <dbReference type="NCBI Taxonomy" id="210409"/>
    <lineage>
        <taxon>Eukaryota</taxon>
        <taxon>Metazoa</taxon>
        <taxon>Ecdysozoa</taxon>
        <taxon>Arthropoda</taxon>
        <taxon>Crustacea</taxon>
        <taxon>Multicrustacea</taxon>
        <taxon>Malacostraca</taxon>
        <taxon>Eumalacostraca</taxon>
        <taxon>Eucarida</taxon>
        <taxon>Decapoda</taxon>
        <taxon>Pleocyemata</taxon>
        <taxon>Brachyura</taxon>
        <taxon>Eubrachyura</taxon>
        <taxon>Portunoidea</taxon>
        <taxon>Portunidae</taxon>
        <taxon>Portuninae</taxon>
        <taxon>Portunus</taxon>
    </lineage>
</organism>
<evidence type="ECO:0000313" key="2">
    <source>
        <dbReference type="Proteomes" id="UP000324222"/>
    </source>
</evidence>